<dbReference type="GO" id="GO:0030261">
    <property type="term" value="P:chromosome condensation"/>
    <property type="evidence" value="ECO:0007669"/>
    <property type="project" value="UniProtKB-KW"/>
</dbReference>
<dbReference type="PRINTS" id="PR01727">
    <property type="entry name" value="DNABINDINGHU"/>
</dbReference>
<gene>
    <name evidence="4" type="ORF">A3J05_00645</name>
</gene>
<dbReference type="AlphaFoldDB" id="A0A1F5QBY2"/>
<dbReference type="SUPFAM" id="SSF47729">
    <property type="entry name" value="IHF-like DNA-binding proteins"/>
    <property type="match status" value="1"/>
</dbReference>
<dbReference type="PANTHER" id="PTHR33175:SF3">
    <property type="entry name" value="DNA-BINDING PROTEIN HU-BETA"/>
    <property type="match status" value="1"/>
</dbReference>
<keyword evidence="2 4" id="KW-0238">DNA-binding</keyword>
<protein>
    <submittedName>
        <fullName evidence="4">DNA-binding protein HU</fullName>
    </submittedName>
</protein>
<name>A0A1F5QBY2_9BACT</name>
<keyword evidence="1" id="KW-0226">DNA condensation</keyword>
<dbReference type="SMART" id="SM00411">
    <property type="entry name" value="BHL"/>
    <property type="match status" value="1"/>
</dbReference>
<sequence>MNKVELADAVAQKVGGTRGDAEKVIAATVEVISEQLKAGNEVTITGFGSFSVSHRAARTGVNPQNPTEKIQIGATKVPKFKAGKGLKDAVRS</sequence>
<evidence type="ECO:0000313" key="5">
    <source>
        <dbReference type="Proteomes" id="UP000177235"/>
    </source>
</evidence>
<reference evidence="4 5" key="1">
    <citation type="journal article" date="2016" name="Nat. Commun.">
        <title>Thousands of microbial genomes shed light on interconnected biogeochemical processes in an aquifer system.</title>
        <authorList>
            <person name="Anantharaman K."/>
            <person name="Brown C.T."/>
            <person name="Hug L.A."/>
            <person name="Sharon I."/>
            <person name="Castelle C.J."/>
            <person name="Probst A.J."/>
            <person name="Thomas B.C."/>
            <person name="Singh A."/>
            <person name="Wilkins M.J."/>
            <person name="Karaoz U."/>
            <person name="Brodie E.L."/>
            <person name="Williams K.H."/>
            <person name="Hubbard S.S."/>
            <person name="Banfield J.F."/>
        </authorList>
    </citation>
    <scope>NUCLEOTIDE SEQUENCE [LARGE SCALE GENOMIC DNA]</scope>
</reference>
<dbReference type="InterPro" id="IPR000119">
    <property type="entry name" value="Hist_DNA-bd"/>
</dbReference>
<dbReference type="EMBL" id="MFFF01000018">
    <property type="protein sequence ID" value="OGE99685.1"/>
    <property type="molecule type" value="Genomic_DNA"/>
</dbReference>
<evidence type="ECO:0000313" key="4">
    <source>
        <dbReference type="EMBL" id="OGE99685.1"/>
    </source>
</evidence>
<comment type="similarity">
    <text evidence="3">Belongs to the bacterial histone-like protein family.</text>
</comment>
<proteinExistence type="inferred from homology"/>
<organism evidence="4 5">
    <name type="scientific">Candidatus Doudnabacteria bacterium RIFCSPLOWO2_02_FULL_48_13</name>
    <dbReference type="NCBI Taxonomy" id="1817845"/>
    <lineage>
        <taxon>Bacteria</taxon>
        <taxon>Candidatus Doudnaibacteriota</taxon>
    </lineage>
</organism>
<dbReference type="PROSITE" id="PS00045">
    <property type="entry name" value="HISTONE_LIKE"/>
    <property type="match status" value="1"/>
</dbReference>
<accession>A0A1F5QBY2</accession>
<dbReference type="PANTHER" id="PTHR33175">
    <property type="entry name" value="DNA-BINDING PROTEIN HU"/>
    <property type="match status" value="1"/>
</dbReference>
<evidence type="ECO:0000256" key="1">
    <source>
        <dbReference type="ARBA" id="ARBA00023067"/>
    </source>
</evidence>
<evidence type="ECO:0000256" key="2">
    <source>
        <dbReference type="ARBA" id="ARBA00023125"/>
    </source>
</evidence>
<dbReference type="GO" id="GO:0003677">
    <property type="term" value="F:DNA binding"/>
    <property type="evidence" value="ECO:0007669"/>
    <property type="project" value="UniProtKB-KW"/>
</dbReference>
<dbReference type="Pfam" id="PF00216">
    <property type="entry name" value="Bac_DNA_binding"/>
    <property type="match status" value="1"/>
</dbReference>
<dbReference type="Gene3D" id="4.10.520.10">
    <property type="entry name" value="IHF-like DNA-binding proteins"/>
    <property type="match status" value="1"/>
</dbReference>
<dbReference type="Proteomes" id="UP000177235">
    <property type="component" value="Unassembled WGS sequence"/>
</dbReference>
<dbReference type="InterPro" id="IPR010992">
    <property type="entry name" value="IHF-like_DNA-bd_dom_sf"/>
</dbReference>
<dbReference type="GO" id="GO:0030527">
    <property type="term" value="F:structural constituent of chromatin"/>
    <property type="evidence" value="ECO:0007669"/>
    <property type="project" value="InterPro"/>
</dbReference>
<evidence type="ECO:0000256" key="3">
    <source>
        <dbReference type="RuleBase" id="RU003939"/>
    </source>
</evidence>
<dbReference type="CDD" id="cd13831">
    <property type="entry name" value="HU"/>
    <property type="match status" value="1"/>
</dbReference>
<dbReference type="InterPro" id="IPR020816">
    <property type="entry name" value="Histone-like_DNA-bd_CS"/>
</dbReference>
<comment type="caution">
    <text evidence="4">The sequence shown here is derived from an EMBL/GenBank/DDBJ whole genome shotgun (WGS) entry which is preliminary data.</text>
</comment>
<dbReference type="GO" id="GO:0005829">
    <property type="term" value="C:cytosol"/>
    <property type="evidence" value="ECO:0007669"/>
    <property type="project" value="TreeGrafter"/>
</dbReference>